<dbReference type="EMBL" id="ABWN01000042">
    <property type="protein sequence ID" value="EFF67366.1"/>
    <property type="molecule type" value="Genomic_DNA"/>
</dbReference>
<evidence type="ECO:0008006" key="3">
    <source>
        <dbReference type="Google" id="ProtNLM"/>
    </source>
</evidence>
<evidence type="ECO:0000313" key="2">
    <source>
        <dbReference type="Proteomes" id="UP000006238"/>
    </source>
</evidence>
<sequence>MDEILVEMYLPASGKTYDIKIPYNAKIYTLTNMLAKAMTELSEGEFKDNGNSVLVDRDTGNIFDINFSVYELGLENGSKLMLI</sequence>
<dbReference type="GeneID" id="98917133"/>
<dbReference type="AlphaFoldDB" id="D4S2Z7"/>
<gene>
    <name evidence="1" type="ORF">BUTYVIB_02449</name>
</gene>
<dbReference type="eggNOG" id="ENOG502ZEXJ">
    <property type="taxonomic scope" value="Bacteria"/>
</dbReference>
<evidence type="ECO:0000313" key="1">
    <source>
        <dbReference type="EMBL" id="EFF67366.1"/>
    </source>
</evidence>
<keyword evidence="2" id="KW-1185">Reference proteome</keyword>
<dbReference type="HOGENOM" id="CLU_192169_0_0_9"/>
<reference evidence="1 2" key="1">
    <citation type="submission" date="2010-02" db="EMBL/GenBank/DDBJ databases">
        <authorList>
            <person name="Weinstock G."/>
            <person name="Sodergren E."/>
            <person name="Clifton S."/>
            <person name="Fulton L."/>
            <person name="Fulton B."/>
            <person name="Courtney L."/>
            <person name="Fronick C."/>
            <person name="Harrison M."/>
            <person name="Strong C."/>
            <person name="Farmer C."/>
            <person name="Delahaunty K."/>
            <person name="Markovic C."/>
            <person name="Hall O."/>
            <person name="Minx P."/>
            <person name="Tomlinson C."/>
            <person name="Mitreva M."/>
            <person name="Nelson J."/>
            <person name="Hou S."/>
            <person name="Wollam A."/>
            <person name="Pepin K.H."/>
            <person name="Johnson M."/>
            <person name="Bhonagiri V."/>
            <person name="Zhang X."/>
            <person name="Suruliraj S."/>
            <person name="Warren W."/>
            <person name="Chinwalla A."/>
            <person name="Mardis E.R."/>
            <person name="Wilson R.K."/>
        </authorList>
    </citation>
    <scope>NUCLEOTIDE SEQUENCE [LARGE SCALE GENOMIC DNA]</scope>
    <source>
        <strain evidence="1 2">DSM 2876</strain>
    </source>
</reference>
<proteinExistence type="predicted"/>
<name>D4S2Z7_9FIRM</name>
<comment type="caution">
    <text evidence="1">The sequence shown here is derived from an EMBL/GenBank/DDBJ whole genome shotgun (WGS) entry which is preliminary data.</text>
</comment>
<organism evidence="1 2">
    <name type="scientific">Eshraghiella crossota DSM 2876</name>
    <dbReference type="NCBI Taxonomy" id="511680"/>
    <lineage>
        <taxon>Bacteria</taxon>
        <taxon>Bacillati</taxon>
        <taxon>Bacillota</taxon>
        <taxon>Clostridia</taxon>
        <taxon>Lachnospirales</taxon>
        <taxon>Lachnospiraceae</taxon>
        <taxon>Eshraghiella</taxon>
    </lineage>
</organism>
<protein>
    <recommendedName>
        <fullName evidence="3">Methyltransferase</fullName>
    </recommendedName>
</protein>
<accession>D4S2Z7</accession>
<dbReference type="RefSeq" id="WP_005604635.1">
    <property type="nucleotide sequence ID" value="NZ_GG663525.1"/>
</dbReference>
<dbReference type="Proteomes" id="UP000006238">
    <property type="component" value="Unassembled WGS sequence"/>
</dbReference>